<proteinExistence type="predicted"/>
<dbReference type="AlphaFoldDB" id="A0A8X6LC10"/>
<evidence type="ECO:0000313" key="1">
    <source>
        <dbReference type="EMBL" id="GFR05246.1"/>
    </source>
</evidence>
<name>A0A8X6LC10_TRICU</name>
<accession>A0A8X6LC10</accession>
<dbReference type="EMBL" id="BMAO01025831">
    <property type="protein sequence ID" value="GFR05246.1"/>
    <property type="molecule type" value="Genomic_DNA"/>
</dbReference>
<sequence>MLLAPEVHPLWLEHTLGPRLLEVLSILFCKTGEISRPDVHLNGSFREHWYKILGAGQEVEKDKLSCLLLKLLQPTVTQFNDDIPLHRNGPWNYPLALCRNQIICAPRLLWQTDSRHLNSSPLLV</sequence>
<reference evidence="1" key="1">
    <citation type="submission" date="2020-07" db="EMBL/GenBank/DDBJ databases">
        <title>Multicomponent nature underlies the extraordinary mechanical properties of spider dragline silk.</title>
        <authorList>
            <person name="Kono N."/>
            <person name="Nakamura H."/>
            <person name="Mori M."/>
            <person name="Yoshida Y."/>
            <person name="Ohtoshi R."/>
            <person name="Malay A.D."/>
            <person name="Moran D.A.P."/>
            <person name="Tomita M."/>
            <person name="Numata K."/>
            <person name="Arakawa K."/>
        </authorList>
    </citation>
    <scope>NUCLEOTIDE SEQUENCE</scope>
</reference>
<comment type="caution">
    <text evidence="1">The sequence shown here is derived from an EMBL/GenBank/DDBJ whole genome shotgun (WGS) entry which is preliminary data.</text>
</comment>
<evidence type="ECO:0000313" key="2">
    <source>
        <dbReference type="Proteomes" id="UP000887116"/>
    </source>
</evidence>
<gene>
    <name evidence="1" type="ORF">TNCT_459371</name>
</gene>
<organism evidence="1 2">
    <name type="scientific">Trichonephila clavata</name>
    <name type="common">Joro spider</name>
    <name type="synonym">Nephila clavata</name>
    <dbReference type="NCBI Taxonomy" id="2740835"/>
    <lineage>
        <taxon>Eukaryota</taxon>
        <taxon>Metazoa</taxon>
        <taxon>Ecdysozoa</taxon>
        <taxon>Arthropoda</taxon>
        <taxon>Chelicerata</taxon>
        <taxon>Arachnida</taxon>
        <taxon>Araneae</taxon>
        <taxon>Araneomorphae</taxon>
        <taxon>Entelegynae</taxon>
        <taxon>Araneoidea</taxon>
        <taxon>Nephilidae</taxon>
        <taxon>Trichonephila</taxon>
    </lineage>
</organism>
<dbReference type="Proteomes" id="UP000887116">
    <property type="component" value="Unassembled WGS sequence"/>
</dbReference>
<protein>
    <submittedName>
        <fullName evidence="1">Uncharacterized protein</fullName>
    </submittedName>
</protein>
<keyword evidence="2" id="KW-1185">Reference proteome</keyword>